<keyword evidence="1" id="KW-0813">Transport</keyword>
<keyword evidence="2" id="KW-0547">Nucleotide-binding</keyword>
<dbReference type="PROSITE" id="PS50893">
    <property type="entry name" value="ABC_TRANSPORTER_2"/>
    <property type="match status" value="1"/>
</dbReference>
<keyword evidence="3 6" id="KW-0067">ATP-binding</keyword>
<sequence>MHAVTPRIATDAVLQARGLRKDFRGYVAVSGVDFDVRRGEIHALIGPNGAGKTTVFNLLTRFMRPTSGQIFLDGVDISNQKAAEVARRGLVRSFQISAVFPSLTVAENLMTALQRSYVSPVAFWRGRGKLGDVSDRIANLLTQVDLLSFANTRAGDLPYGRKRALELATTLAAEPKVMLLDEPTQGLGQEDVDRVTGLIKRAAVGRTVVMVEHNMKIVARIADRISVLRRGQIIAEGTYDEVSCDPQVIESYLGSRRKRAQ</sequence>
<evidence type="ECO:0000259" key="5">
    <source>
        <dbReference type="PROSITE" id="PS50893"/>
    </source>
</evidence>
<dbReference type="InterPro" id="IPR032823">
    <property type="entry name" value="BCA_ABC_TP_C"/>
</dbReference>
<reference evidence="6 7" key="1">
    <citation type="submission" date="2020-08" db="EMBL/GenBank/DDBJ databases">
        <title>Genomic Encyclopedia of Type Strains, Phase IV (KMG-IV): sequencing the most valuable type-strain genomes for metagenomic binning, comparative biology and taxonomic classification.</title>
        <authorList>
            <person name="Goeker M."/>
        </authorList>
    </citation>
    <scope>NUCLEOTIDE SEQUENCE [LARGE SCALE GENOMIC DNA]</scope>
    <source>
        <strain evidence="6 7">DSM 17498</strain>
    </source>
</reference>
<evidence type="ECO:0000256" key="4">
    <source>
        <dbReference type="ARBA" id="ARBA00024722"/>
    </source>
</evidence>
<dbReference type="Proteomes" id="UP000521227">
    <property type="component" value="Unassembled WGS sequence"/>
</dbReference>
<comment type="function">
    <text evidence="4">Involved in beta-(1--&gt;2)glucan export. Transmembrane domains (TMD) form a pore in the inner membrane and the ATP-binding domain (NBD) is responsible for energy generation.</text>
</comment>
<evidence type="ECO:0000256" key="2">
    <source>
        <dbReference type="ARBA" id="ARBA00022741"/>
    </source>
</evidence>
<evidence type="ECO:0000256" key="1">
    <source>
        <dbReference type="ARBA" id="ARBA00022448"/>
    </source>
</evidence>
<dbReference type="InterPro" id="IPR027417">
    <property type="entry name" value="P-loop_NTPase"/>
</dbReference>
<organism evidence="6 7">
    <name type="scientific">Afipia massiliensis</name>
    <dbReference type="NCBI Taxonomy" id="211460"/>
    <lineage>
        <taxon>Bacteria</taxon>
        <taxon>Pseudomonadati</taxon>
        <taxon>Pseudomonadota</taxon>
        <taxon>Alphaproteobacteria</taxon>
        <taxon>Hyphomicrobiales</taxon>
        <taxon>Nitrobacteraceae</taxon>
        <taxon>Afipia</taxon>
    </lineage>
</organism>
<dbReference type="Pfam" id="PF00005">
    <property type="entry name" value="ABC_tran"/>
    <property type="match status" value="1"/>
</dbReference>
<evidence type="ECO:0000313" key="7">
    <source>
        <dbReference type="Proteomes" id="UP000521227"/>
    </source>
</evidence>
<dbReference type="Pfam" id="PF12399">
    <property type="entry name" value="BCA_ABC_TP_C"/>
    <property type="match status" value="1"/>
</dbReference>
<dbReference type="PANTHER" id="PTHR45772:SF3">
    <property type="entry name" value="ABC TRANSPORTER ATP-BINDING PROTEIN"/>
    <property type="match status" value="1"/>
</dbReference>
<feature type="domain" description="ABC transporter" evidence="5">
    <location>
        <begin position="14"/>
        <end position="255"/>
    </location>
</feature>
<evidence type="ECO:0000256" key="3">
    <source>
        <dbReference type="ARBA" id="ARBA00022840"/>
    </source>
</evidence>
<protein>
    <submittedName>
        <fullName evidence="6">Branched-chain amino acid transport system ATP-binding protein</fullName>
    </submittedName>
</protein>
<proteinExistence type="predicted"/>
<evidence type="ECO:0000313" key="6">
    <source>
        <dbReference type="EMBL" id="MBB5055217.1"/>
    </source>
</evidence>
<dbReference type="InterPro" id="IPR003593">
    <property type="entry name" value="AAA+_ATPase"/>
</dbReference>
<dbReference type="InterPro" id="IPR051120">
    <property type="entry name" value="ABC_AA/LPS_Transport"/>
</dbReference>
<dbReference type="PANTHER" id="PTHR45772">
    <property type="entry name" value="CONSERVED COMPONENT OF ABC TRANSPORTER FOR NATURAL AMINO ACIDS-RELATED"/>
    <property type="match status" value="1"/>
</dbReference>
<dbReference type="GO" id="GO:0016887">
    <property type="term" value="F:ATP hydrolysis activity"/>
    <property type="evidence" value="ECO:0007669"/>
    <property type="project" value="InterPro"/>
</dbReference>
<dbReference type="AlphaFoldDB" id="A0A840N9D9"/>
<gene>
    <name evidence="6" type="ORF">HNQ36_005228</name>
</gene>
<dbReference type="SUPFAM" id="SSF52540">
    <property type="entry name" value="P-loop containing nucleoside triphosphate hydrolases"/>
    <property type="match status" value="1"/>
</dbReference>
<dbReference type="InterPro" id="IPR003439">
    <property type="entry name" value="ABC_transporter-like_ATP-bd"/>
</dbReference>
<dbReference type="GO" id="GO:0005886">
    <property type="term" value="C:plasma membrane"/>
    <property type="evidence" value="ECO:0007669"/>
    <property type="project" value="TreeGrafter"/>
</dbReference>
<dbReference type="EMBL" id="JACHIJ010000013">
    <property type="protein sequence ID" value="MBB5055217.1"/>
    <property type="molecule type" value="Genomic_DNA"/>
</dbReference>
<dbReference type="RefSeq" id="WP_040427157.1">
    <property type="nucleotide sequence ID" value="NZ_JACHIJ010000013.1"/>
</dbReference>
<dbReference type="Gene3D" id="3.40.50.300">
    <property type="entry name" value="P-loop containing nucleotide triphosphate hydrolases"/>
    <property type="match status" value="1"/>
</dbReference>
<comment type="caution">
    <text evidence="6">The sequence shown here is derived from an EMBL/GenBank/DDBJ whole genome shotgun (WGS) entry which is preliminary data.</text>
</comment>
<name>A0A840N9D9_9BRAD</name>
<accession>A0A840N9D9</accession>
<dbReference type="GO" id="GO:0005524">
    <property type="term" value="F:ATP binding"/>
    <property type="evidence" value="ECO:0007669"/>
    <property type="project" value="UniProtKB-KW"/>
</dbReference>
<dbReference type="CDD" id="cd03219">
    <property type="entry name" value="ABC_Mj1267_LivG_branched"/>
    <property type="match status" value="1"/>
</dbReference>
<dbReference type="SMART" id="SM00382">
    <property type="entry name" value="AAA"/>
    <property type="match status" value="1"/>
</dbReference>